<protein>
    <submittedName>
        <fullName evidence="2">Uncharacterized protein</fullName>
    </submittedName>
</protein>
<reference evidence="2" key="1">
    <citation type="submission" date="2023-03" db="EMBL/GenBank/DDBJ databases">
        <title>Massive genome expansion in bonnet fungi (Mycena s.s.) driven by repeated elements and novel gene families across ecological guilds.</title>
        <authorList>
            <consortium name="Lawrence Berkeley National Laboratory"/>
            <person name="Harder C.B."/>
            <person name="Miyauchi S."/>
            <person name="Viragh M."/>
            <person name="Kuo A."/>
            <person name="Thoen E."/>
            <person name="Andreopoulos B."/>
            <person name="Lu D."/>
            <person name="Skrede I."/>
            <person name="Drula E."/>
            <person name="Henrissat B."/>
            <person name="Morin E."/>
            <person name="Kohler A."/>
            <person name="Barry K."/>
            <person name="LaButti K."/>
            <person name="Morin E."/>
            <person name="Salamov A."/>
            <person name="Lipzen A."/>
            <person name="Mereny Z."/>
            <person name="Hegedus B."/>
            <person name="Baldrian P."/>
            <person name="Stursova M."/>
            <person name="Weitz H."/>
            <person name="Taylor A."/>
            <person name="Grigoriev I.V."/>
            <person name="Nagy L.G."/>
            <person name="Martin F."/>
            <person name="Kauserud H."/>
        </authorList>
    </citation>
    <scope>NUCLEOTIDE SEQUENCE</scope>
    <source>
        <strain evidence="2">9144</strain>
    </source>
</reference>
<organism evidence="2 3">
    <name type="scientific">Mycena pura</name>
    <dbReference type="NCBI Taxonomy" id="153505"/>
    <lineage>
        <taxon>Eukaryota</taxon>
        <taxon>Fungi</taxon>
        <taxon>Dikarya</taxon>
        <taxon>Basidiomycota</taxon>
        <taxon>Agaricomycotina</taxon>
        <taxon>Agaricomycetes</taxon>
        <taxon>Agaricomycetidae</taxon>
        <taxon>Agaricales</taxon>
        <taxon>Marasmiineae</taxon>
        <taxon>Mycenaceae</taxon>
        <taxon>Mycena</taxon>
    </lineage>
</organism>
<evidence type="ECO:0000256" key="1">
    <source>
        <dbReference type="SAM" id="MobiDB-lite"/>
    </source>
</evidence>
<accession>A0AAD6V832</accession>
<gene>
    <name evidence="2" type="ORF">GGX14DRAFT_545049</name>
</gene>
<comment type="caution">
    <text evidence="2">The sequence shown here is derived from an EMBL/GenBank/DDBJ whole genome shotgun (WGS) entry which is preliminary data.</text>
</comment>
<evidence type="ECO:0000313" key="2">
    <source>
        <dbReference type="EMBL" id="KAJ7199675.1"/>
    </source>
</evidence>
<dbReference type="EMBL" id="JARJCW010000067">
    <property type="protein sequence ID" value="KAJ7199675.1"/>
    <property type="molecule type" value="Genomic_DNA"/>
</dbReference>
<evidence type="ECO:0000313" key="3">
    <source>
        <dbReference type="Proteomes" id="UP001219525"/>
    </source>
</evidence>
<feature type="region of interest" description="Disordered" evidence="1">
    <location>
        <begin position="49"/>
        <end position="76"/>
    </location>
</feature>
<dbReference type="AlphaFoldDB" id="A0AAD6V832"/>
<name>A0AAD6V832_9AGAR</name>
<proteinExistence type="predicted"/>
<dbReference type="Proteomes" id="UP001219525">
    <property type="component" value="Unassembled WGS sequence"/>
</dbReference>
<sequence length="139" mass="14549">MSHSSASSSVESFASGVSTSAPKDYAAAFATLQMSYGFSGQAPRVLSRTFKPASKVAPSPRPAAPKAMAMDSPRPIPQKSKSYESAFGALSSEFGTGSDRFEGLIFCPLLSRGPIFGDGTLQAVAICRTARSRQSGKFL</sequence>
<keyword evidence="3" id="KW-1185">Reference proteome</keyword>